<feature type="compositionally biased region" description="Gly residues" evidence="1">
    <location>
        <begin position="432"/>
        <end position="445"/>
    </location>
</feature>
<feature type="region of interest" description="Disordered" evidence="1">
    <location>
        <begin position="489"/>
        <end position="513"/>
    </location>
</feature>
<gene>
    <name evidence="3" type="ORF">CP557_04465</name>
</gene>
<feature type="transmembrane region" description="Helical" evidence="2">
    <location>
        <begin position="44"/>
        <end position="65"/>
    </location>
</feature>
<dbReference type="Gene3D" id="2.60.40.10">
    <property type="entry name" value="Immunoglobulins"/>
    <property type="match status" value="1"/>
</dbReference>
<feature type="region of interest" description="Disordered" evidence="1">
    <location>
        <begin position="1"/>
        <end position="38"/>
    </location>
</feature>
<reference evidence="3 4" key="1">
    <citation type="submission" date="2017-09" db="EMBL/GenBank/DDBJ databases">
        <title>Genome sequences of Natrinema ejinorence JCM 13890T.</title>
        <authorList>
            <person name="Roh S.W."/>
            <person name="Kim Y.B."/>
            <person name="Kim J.Y."/>
        </authorList>
    </citation>
    <scope>NUCLEOTIDE SEQUENCE [LARGE SCALE GENOMIC DNA]</scope>
    <source>
        <strain evidence="3 4">JCM 13890</strain>
    </source>
</reference>
<feature type="compositionally biased region" description="Basic and acidic residues" evidence="1">
    <location>
        <begin position="28"/>
        <end position="38"/>
    </location>
</feature>
<organism evidence="3 4">
    <name type="scientific">Natrinema ejinorense</name>
    <dbReference type="NCBI Taxonomy" id="373386"/>
    <lineage>
        <taxon>Archaea</taxon>
        <taxon>Methanobacteriati</taxon>
        <taxon>Methanobacteriota</taxon>
        <taxon>Stenosarchaea group</taxon>
        <taxon>Halobacteria</taxon>
        <taxon>Halobacteriales</taxon>
        <taxon>Natrialbaceae</taxon>
        <taxon>Natrinema</taxon>
    </lineage>
</organism>
<evidence type="ECO:0000256" key="2">
    <source>
        <dbReference type="SAM" id="Phobius"/>
    </source>
</evidence>
<feature type="region of interest" description="Disordered" evidence="1">
    <location>
        <begin position="398"/>
        <end position="454"/>
    </location>
</feature>
<dbReference type="Proteomes" id="UP000219689">
    <property type="component" value="Unassembled WGS sequence"/>
</dbReference>
<dbReference type="InterPro" id="IPR008964">
    <property type="entry name" value="Invasin/intimin_cell_adhesion"/>
</dbReference>
<evidence type="ECO:0000313" key="4">
    <source>
        <dbReference type="Proteomes" id="UP000219689"/>
    </source>
</evidence>
<keyword evidence="4" id="KW-1185">Reference proteome</keyword>
<name>A0A2A5QSS2_9EURY</name>
<protein>
    <submittedName>
        <fullName evidence="3">Uncharacterized protein</fullName>
    </submittedName>
</protein>
<sequence>MFGSNATDRPANDTPSAARADGNPSLTERFRSGRNGEYHETDRAVSPVIGAILMFALLLALLALLQTTAIPALNEGLEFQHNERVQTDVGAVDRRSDRVAATGTSETVSIESGLRYPPRLFFVNPPPAAGTVRTTDPRMIEIANATAAGETGDYWNGTPRTFETRSLEYVPDYNEYGNAPVTVAEPWVVYDRFDETAATRAEQDLVDGRRIEFVALAGERSVSRPDDVSIDIEPTSAPTRTVTVDDGNEPITLTIPTRLPADEWKTLLADELDPAGDPDDDRYVTAIDCQQAPPDPCGQLTLTLEQGATYELRLGAVALGSGVGDVDAAYLTDIEGNATAIPESGRQRLVVEARDRFDNPVSGVHVTGSVSGDGTVRAVDSVTDAEGRATFVYDAPDDVDGTRDVEPTLRIGDGPSRETSFEIRVMDRDGGPNTGGGSGDGGSSGPGSEPSVTITDVVATGNSGQDRYDVTLETVAPDGTVDSVDLQLRNPTTGRSLDSASVPPGGGTVTVSTQGNSRLSAYRIVATATDADGNTWTDETTVGGNGS</sequence>
<keyword evidence="2" id="KW-1133">Transmembrane helix</keyword>
<dbReference type="EMBL" id="NXNI01000001">
    <property type="protein sequence ID" value="PCR89854.1"/>
    <property type="molecule type" value="Genomic_DNA"/>
</dbReference>
<dbReference type="AlphaFoldDB" id="A0A2A5QSS2"/>
<keyword evidence="2" id="KW-0812">Transmembrane</keyword>
<comment type="caution">
    <text evidence="3">The sequence shown here is derived from an EMBL/GenBank/DDBJ whole genome shotgun (WGS) entry which is preliminary data.</text>
</comment>
<proteinExistence type="predicted"/>
<feature type="compositionally biased region" description="Polar residues" evidence="1">
    <location>
        <begin position="489"/>
        <end position="499"/>
    </location>
</feature>
<dbReference type="SUPFAM" id="SSF49373">
    <property type="entry name" value="Invasin/intimin cell-adhesion fragments"/>
    <property type="match status" value="1"/>
</dbReference>
<evidence type="ECO:0000313" key="3">
    <source>
        <dbReference type="EMBL" id="PCR89854.1"/>
    </source>
</evidence>
<feature type="compositionally biased region" description="Basic and acidic residues" evidence="1">
    <location>
        <begin position="415"/>
        <end position="430"/>
    </location>
</feature>
<dbReference type="RefSeq" id="WP_097378798.1">
    <property type="nucleotide sequence ID" value="NZ_NXNI01000001.1"/>
</dbReference>
<evidence type="ECO:0000256" key="1">
    <source>
        <dbReference type="SAM" id="MobiDB-lite"/>
    </source>
</evidence>
<dbReference type="InterPro" id="IPR013783">
    <property type="entry name" value="Ig-like_fold"/>
</dbReference>
<accession>A0A2A5QSS2</accession>
<keyword evidence="2" id="KW-0472">Membrane</keyword>
<dbReference type="OrthoDB" id="121941at2157"/>